<dbReference type="Gene3D" id="3.40.50.2300">
    <property type="match status" value="1"/>
</dbReference>
<dbReference type="InterPro" id="IPR039420">
    <property type="entry name" value="WalR-like"/>
</dbReference>
<protein>
    <submittedName>
        <fullName evidence="6">Two-component system response regulator DesR</fullName>
    </submittedName>
</protein>
<evidence type="ECO:0000259" key="4">
    <source>
        <dbReference type="PROSITE" id="PS50043"/>
    </source>
</evidence>
<reference evidence="6 7" key="1">
    <citation type="submission" date="2023-07" db="EMBL/GenBank/DDBJ databases">
        <title>Genomic Encyclopedia of Type Strains, Phase IV (KMG-IV): sequencing the most valuable type-strain genomes for metagenomic binning, comparative biology and taxonomic classification.</title>
        <authorList>
            <person name="Goeker M."/>
        </authorList>
    </citation>
    <scope>NUCLEOTIDE SEQUENCE [LARGE SCALE GENOMIC DNA]</scope>
    <source>
        <strain evidence="6 7">DSM 18695</strain>
    </source>
</reference>
<feature type="modified residue" description="4-aspartylphosphate" evidence="3">
    <location>
        <position position="55"/>
    </location>
</feature>
<sequence length="200" mass="21455">MTIRILVVEDQKTVLAALVALLGLNADFAVVGGYADPVLALEAAARLRPDVVVSDIQMPGMNGLELARRLRTLAPDCRVVLLSTFARAGYVQEALRLRIGGYLLKDSPPERLADGIRAVAAGRRQIDGALLELEEEGEAPSERDGVLLHLVREGQSNAEIAGALGLSEGTVKNLMTVLLAKIGARNRVEACRIAEQRGWI</sequence>
<keyword evidence="1 3" id="KW-0597">Phosphoprotein</keyword>
<dbReference type="PROSITE" id="PS50043">
    <property type="entry name" value="HTH_LUXR_2"/>
    <property type="match status" value="1"/>
</dbReference>
<dbReference type="Proteomes" id="UP001228905">
    <property type="component" value="Unassembled WGS sequence"/>
</dbReference>
<comment type="caution">
    <text evidence="6">The sequence shown here is derived from an EMBL/GenBank/DDBJ whole genome shotgun (WGS) entry which is preliminary data.</text>
</comment>
<dbReference type="InterPro" id="IPR016032">
    <property type="entry name" value="Sig_transdc_resp-reg_C-effctor"/>
</dbReference>
<dbReference type="InterPro" id="IPR001789">
    <property type="entry name" value="Sig_transdc_resp-reg_receiver"/>
</dbReference>
<evidence type="ECO:0000256" key="1">
    <source>
        <dbReference type="ARBA" id="ARBA00022553"/>
    </source>
</evidence>
<dbReference type="SMART" id="SM00448">
    <property type="entry name" value="REC"/>
    <property type="match status" value="1"/>
</dbReference>
<dbReference type="CDD" id="cd17535">
    <property type="entry name" value="REC_NarL-like"/>
    <property type="match status" value="1"/>
</dbReference>
<evidence type="ECO:0000256" key="2">
    <source>
        <dbReference type="ARBA" id="ARBA00023125"/>
    </source>
</evidence>
<dbReference type="CDD" id="cd06170">
    <property type="entry name" value="LuxR_C_like"/>
    <property type="match status" value="1"/>
</dbReference>
<dbReference type="InterPro" id="IPR011006">
    <property type="entry name" value="CheY-like_superfamily"/>
</dbReference>
<feature type="domain" description="Response regulatory" evidence="5">
    <location>
        <begin position="4"/>
        <end position="120"/>
    </location>
</feature>
<gene>
    <name evidence="6" type="ORF">QO010_001074</name>
</gene>
<dbReference type="Pfam" id="PF00196">
    <property type="entry name" value="GerE"/>
    <property type="match status" value="1"/>
</dbReference>
<organism evidence="6 7">
    <name type="scientific">Caulobacter ginsengisoli</name>
    <dbReference type="NCBI Taxonomy" id="400775"/>
    <lineage>
        <taxon>Bacteria</taxon>
        <taxon>Pseudomonadati</taxon>
        <taxon>Pseudomonadota</taxon>
        <taxon>Alphaproteobacteria</taxon>
        <taxon>Caulobacterales</taxon>
        <taxon>Caulobacteraceae</taxon>
        <taxon>Caulobacter</taxon>
    </lineage>
</organism>
<dbReference type="InterPro" id="IPR058245">
    <property type="entry name" value="NreC/VraR/RcsB-like_REC"/>
</dbReference>
<dbReference type="RefSeq" id="WP_307346989.1">
    <property type="nucleotide sequence ID" value="NZ_JAUSVS010000001.1"/>
</dbReference>
<dbReference type="SMART" id="SM00421">
    <property type="entry name" value="HTH_LUXR"/>
    <property type="match status" value="1"/>
</dbReference>
<name>A0ABU0IMU4_9CAUL</name>
<accession>A0ABU0IMU4</accession>
<dbReference type="PANTHER" id="PTHR43214:SF42">
    <property type="entry name" value="TRANSCRIPTIONAL REGULATORY PROTEIN DESR"/>
    <property type="match status" value="1"/>
</dbReference>
<evidence type="ECO:0000313" key="7">
    <source>
        <dbReference type="Proteomes" id="UP001228905"/>
    </source>
</evidence>
<dbReference type="EMBL" id="JAUSVS010000001">
    <property type="protein sequence ID" value="MDQ0463326.1"/>
    <property type="molecule type" value="Genomic_DNA"/>
</dbReference>
<feature type="domain" description="HTH luxR-type" evidence="4">
    <location>
        <begin position="140"/>
        <end position="198"/>
    </location>
</feature>
<dbReference type="Pfam" id="PF00072">
    <property type="entry name" value="Response_reg"/>
    <property type="match status" value="1"/>
</dbReference>
<dbReference type="PROSITE" id="PS50110">
    <property type="entry name" value="RESPONSE_REGULATORY"/>
    <property type="match status" value="1"/>
</dbReference>
<evidence type="ECO:0000259" key="5">
    <source>
        <dbReference type="PROSITE" id="PS50110"/>
    </source>
</evidence>
<dbReference type="PANTHER" id="PTHR43214">
    <property type="entry name" value="TWO-COMPONENT RESPONSE REGULATOR"/>
    <property type="match status" value="1"/>
</dbReference>
<keyword evidence="2" id="KW-0238">DNA-binding</keyword>
<dbReference type="SUPFAM" id="SSF46894">
    <property type="entry name" value="C-terminal effector domain of the bipartite response regulators"/>
    <property type="match status" value="1"/>
</dbReference>
<dbReference type="PRINTS" id="PR00038">
    <property type="entry name" value="HTHLUXR"/>
</dbReference>
<evidence type="ECO:0000256" key="3">
    <source>
        <dbReference type="PROSITE-ProRule" id="PRU00169"/>
    </source>
</evidence>
<dbReference type="SUPFAM" id="SSF52172">
    <property type="entry name" value="CheY-like"/>
    <property type="match status" value="1"/>
</dbReference>
<dbReference type="InterPro" id="IPR000792">
    <property type="entry name" value="Tscrpt_reg_LuxR_C"/>
</dbReference>
<evidence type="ECO:0000313" key="6">
    <source>
        <dbReference type="EMBL" id="MDQ0463326.1"/>
    </source>
</evidence>
<keyword evidence="7" id="KW-1185">Reference proteome</keyword>
<proteinExistence type="predicted"/>